<evidence type="ECO:0008006" key="5">
    <source>
        <dbReference type="Google" id="ProtNLM"/>
    </source>
</evidence>
<dbReference type="InterPro" id="IPR021403">
    <property type="entry name" value="DUF3043"/>
</dbReference>
<sequence length="154" mass="17686">MPADREAAKRDSRQRERAERSKYREAMYRGEEWALGPRDKGAQRRFIRDIVDARWNIGEFLLPIMIVALPISLLPYGWAYTLGFAVLYGMLFVTILDVVLLVRRVKKAVLAKFGEEPQRGTGWYVFSRSVQLRAGRVPRPQVTRGGQPIPTRPA</sequence>
<accession>A0ABQ6IR71</accession>
<protein>
    <recommendedName>
        <fullName evidence="5">DUF3043 domain-containing protein</fullName>
    </recommendedName>
</protein>
<name>A0ABQ6IR71_9MICO</name>
<comment type="caution">
    <text evidence="3">The sequence shown here is derived from an EMBL/GenBank/DDBJ whole genome shotgun (WGS) entry which is preliminary data.</text>
</comment>
<evidence type="ECO:0000256" key="1">
    <source>
        <dbReference type="SAM" id="MobiDB-lite"/>
    </source>
</evidence>
<evidence type="ECO:0000313" key="3">
    <source>
        <dbReference type="EMBL" id="GMA39840.1"/>
    </source>
</evidence>
<evidence type="ECO:0000313" key="4">
    <source>
        <dbReference type="Proteomes" id="UP001157126"/>
    </source>
</evidence>
<feature type="transmembrane region" description="Helical" evidence="2">
    <location>
        <begin position="53"/>
        <end position="73"/>
    </location>
</feature>
<feature type="region of interest" description="Disordered" evidence="1">
    <location>
        <begin position="1"/>
        <end position="22"/>
    </location>
</feature>
<organism evidence="3 4">
    <name type="scientific">Mobilicoccus caccae</name>
    <dbReference type="NCBI Taxonomy" id="1859295"/>
    <lineage>
        <taxon>Bacteria</taxon>
        <taxon>Bacillati</taxon>
        <taxon>Actinomycetota</taxon>
        <taxon>Actinomycetes</taxon>
        <taxon>Micrococcales</taxon>
        <taxon>Dermatophilaceae</taxon>
        <taxon>Mobilicoccus</taxon>
    </lineage>
</organism>
<evidence type="ECO:0000256" key="2">
    <source>
        <dbReference type="SAM" id="Phobius"/>
    </source>
</evidence>
<keyword evidence="2" id="KW-0812">Transmembrane</keyword>
<keyword evidence="2" id="KW-1133">Transmembrane helix</keyword>
<keyword evidence="2" id="KW-0472">Membrane</keyword>
<gene>
    <name evidence="3" type="ORF">GCM10025883_18850</name>
</gene>
<dbReference type="EMBL" id="BSUO01000001">
    <property type="protein sequence ID" value="GMA39840.1"/>
    <property type="molecule type" value="Genomic_DNA"/>
</dbReference>
<feature type="transmembrane region" description="Helical" evidence="2">
    <location>
        <begin position="79"/>
        <end position="102"/>
    </location>
</feature>
<keyword evidence="4" id="KW-1185">Reference proteome</keyword>
<proteinExistence type="predicted"/>
<dbReference type="Pfam" id="PF11241">
    <property type="entry name" value="DUF3043"/>
    <property type="match status" value="1"/>
</dbReference>
<dbReference type="Proteomes" id="UP001157126">
    <property type="component" value="Unassembled WGS sequence"/>
</dbReference>
<dbReference type="RefSeq" id="WP_284303648.1">
    <property type="nucleotide sequence ID" value="NZ_BSUO01000001.1"/>
</dbReference>
<reference evidence="4" key="1">
    <citation type="journal article" date="2019" name="Int. J. Syst. Evol. Microbiol.">
        <title>The Global Catalogue of Microorganisms (GCM) 10K type strain sequencing project: providing services to taxonomists for standard genome sequencing and annotation.</title>
        <authorList>
            <consortium name="The Broad Institute Genomics Platform"/>
            <consortium name="The Broad Institute Genome Sequencing Center for Infectious Disease"/>
            <person name="Wu L."/>
            <person name="Ma J."/>
        </authorList>
    </citation>
    <scope>NUCLEOTIDE SEQUENCE [LARGE SCALE GENOMIC DNA]</scope>
    <source>
        <strain evidence="4">NBRC 113072</strain>
    </source>
</reference>